<dbReference type="Proteomes" id="UP000326169">
    <property type="component" value="Unassembled WGS sequence"/>
</dbReference>
<keyword evidence="4" id="KW-1185">Reference proteome</keyword>
<reference evidence="3 4" key="1">
    <citation type="journal article" date="2019" name="J Genomics">
        <title>The Draft Genome of a Hydrogen-producing Cyanobacterium, Arthrospira platensis NIES-46.</title>
        <authorList>
            <person name="Suzuki S."/>
            <person name="Yamaguchi H."/>
            <person name="Kawachi M."/>
        </authorList>
    </citation>
    <scope>NUCLEOTIDE SEQUENCE [LARGE SCALE GENOMIC DNA]</scope>
    <source>
        <strain evidence="3 4">NIES-46</strain>
    </source>
</reference>
<dbReference type="EMBL" id="BIMW01000124">
    <property type="protein sequence ID" value="GCE95171.1"/>
    <property type="molecule type" value="Genomic_DNA"/>
</dbReference>
<feature type="compositionally biased region" description="Low complexity" evidence="1">
    <location>
        <begin position="249"/>
        <end position="276"/>
    </location>
</feature>
<proteinExistence type="predicted"/>
<name>A0A5M3TB31_LIMPL</name>
<organism evidence="3 4">
    <name type="scientific">Limnospira platensis NIES-46</name>
    <dbReference type="NCBI Taxonomy" id="1236695"/>
    <lineage>
        <taxon>Bacteria</taxon>
        <taxon>Bacillati</taxon>
        <taxon>Cyanobacteriota</taxon>
        <taxon>Cyanophyceae</taxon>
        <taxon>Oscillatoriophycideae</taxon>
        <taxon>Oscillatoriales</taxon>
        <taxon>Sirenicapillariaceae</taxon>
        <taxon>Limnospira</taxon>
    </lineage>
</organism>
<evidence type="ECO:0000313" key="4">
    <source>
        <dbReference type="Proteomes" id="UP000326169"/>
    </source>
</evidence>
<sequence length="350" mass="38246">MPNQSQMELAKQGDPQAIANVINNSLKAKNINADVCGEDNSLHIMLEGDAVPNNQQSLVNFVRNGMTKLDVPSIYTVKIYGRQLGDDPAWEEEIVLKEPPQTAIDPEDDMIPPDVVDIEDDFSEQDTLLDQDDHIDDYVVDDDDIDPDDIDPDQEIDDDDEYRYIPEEDDDPDEDDEDKTQEVQPSQPKSNKVLLLIPIILLVAIAALAGLHFAGIFPLPFLPGGSSEITADPTEPAEPAEPADPADPETPQAADPADPETPQTAEPAATPTVATDPWREGINAAMNAATLGQSAQSQAEWNAVASEWQKASELMSQVPQDSENYQAAQERVSQYAENQRIAEQRAATAP</sequence>
<evidence type="ECO:0000256" key="1">
    <source>
        <dbReference type="SAM" id="MobiDB-lite"/>
    </source>
</evidence>
<gene>
    <name evidence="3" type="ORF">NIES46_32330</name>
</gene>
<keyword evidence="2" id="KW-0812">Transmembrane</keyword>
<protein>
    <submittedName>
        <fullName evidence="3">Uncharacterized protein</fullName>
    </submittedName>
</protein>
<feature type="region of interest" description="Disordered" evidence="1">
    <location>
        <begin position="227"/>
        <end position="281"/>
    </location>
</feature>
<feature type="transmembrane region" description="Helical" evidence="2">
    <location>
        <begin position="193"/>
        <end position="217"/>
    </location>
</feature>
<feature type="compositionally biased region" description="Polar residues" evidence="1">
    <location>
        <begin position="314"/>
        <end position="337"/>
    </location>
</feature>
<feature type="compositionally biased region" description="Acidic residues" evidence="1">
    <location>
        <begin position="126"/>
        <end position="179"/>
    </location>
</feature>
<feature type="region of interest" description="Disordered" evidence="1">
    <location>
        <begin position="126"/>
        <end position="189"/>
    </location>
</feature>
<keyword evidence="2" id="KW-0472">Membrane</keyword>
<feature type="region of interest" description="Disordered" evidence="1">
    <location>
        <begin position="314"/>
        <end position="350"/>
    </location>
</feature>
<evidence type="ECO:0000313" key="3">
    <source>
        <dbReference type="EMBL" id="GCE95171.1"/>
    </source>
</evidence>
<dbReference type="GeneID" id="301684033"/>
<dbReference type="RefSeq" id="WP_014274872.1">
    <property type="nucleotide sequence ID" value="NZ_BIMW01000124.1"/>
</dbReference>
<keyword evidence="2" id="KW-1133">Transmembrane helix</keyword>
<accession>A0A5M3TB31</accession>
<comment type="caution">
    <text evidence="3">The sequence shown here is derived from an EMBL/GenBank/DDBJ whole genome shotgun (WGS) entry which is preliminary data.</text>
</comment>
<evidence type="ECO:0000256" key="2">
    <source>
        <dbReference type="SAM" id="Phobius"/>
    </source>
</evidence>